<keyword evidence="3" id="KW-1185">Reference proteome</keyword>
<keyword evidence="1" id="KW-1133">Transmembrane helix</keyword>
<feature type="transmembrane region" description="Helical" evidence="1">
    <location>
        <begin position="92"/>
        <end position="110"/>
    </location>
</feature>
<feature type="transmembrane region" description="Helical" evidence="1">
    <location>
        <begin position="12"/>
        <end position="30"/>
    </location>
</feature>
<sequence>MVTELSTPLTHQAAMLLLLAAPVACVAWTVTHEEVFREPREFCKDRAASSLSLPKRKFFYLFTCEYCFSHYVSALALWLFQFQLLYAGWRGYLIAWFSLVWLANVYMSFFNRLRLDIKHENVEIAATQKEIEAIEVNTAGNGAAR</sequence>
<keyword evidence="1" id="KW-0812">Transmembrane</keyword>
<evidence type="ECO:0000313" key="2">
    <source>
        <dbReference type="EMBL" id="MFC6645730.1"/>
    </source>
</evidence>
<dbReference type="EMBL" id="JBHSWI010000001">
    <property type="protein sequence ID" value="MFC6645730.1"/>
    <property type="molecule type" value="Genomic_DNA"/>
</dbReference>
<comment type="caution">
    <text evidence="2">The sequence shown here is derived from an EMBL/GenBank/DDBJ whole genome shotgun (WGS) entry which is preliminary data.</text>
</comment>
<protein>
    <recommendedName>
        <fullName evidence="4">Glycerophosphocholine acyltransferase 1</fullName>
    </recommendedName>
</protein>
<accession>A0ABW1Z890</accession>
<keyword evidence="1" id="KW-0472">Membrane</keyword>
<dbReference type="RefSeq" id="WP_263369450.1">
    <property type="nucleotide sequence ID" value="NZ_JAGSYD010000001.1"/>
</dbReference>
<gene>
    <name evidence="2" type="ORF">ACFQBQ_09090</name>
</gene>
<evidence type="ECO:0000256" key="1">
    <source>
        <dbReference type="SAM" id="Phobius"/>
    </source>
</evidence>
<dbReference type="Proteomes" id="UP001596391">
    <property type="component" value="Unassembled WGS sequence"/>
</dbReference>
<evidence type="ECO:0008006" key="4">
    <source>
        <dbReference type="Google" id="ProtNLM"/>
    </source>
</evidence>
<organism evidence="2 3">
    <name type="scientific">Granulicella cerasi</name>
    <dbReference type="NCBI Taxonomy" id="741063"/>
    <lineage>
        <taxon>Bacteria</taxon>
        <taxon>Pseudomonadati</taxon>
        <taxon>Acidobacteriota</taxon>
        <taxon>Terriglobia</taxon>
        <taxon>Terriglobales</taxon>
        <taxon>Acidobacteriaceae</taxon>
        <taxon>Granulicella</taxon>
    </lineage>
</organism>
<feature type="transmembrane region" description="Helical" evidence="1">
    <location>
        <begin position="58"/>
        <end position="80"/>
    </location>
</feature>
<evidence type="ECO:0000313" key="3">
    <source>
        <dbReference type="Proteomes" id="UP001596391"/>
    </source>
</evidence>
<name>A0ABW1Z890_9BACT</name>
<reference evidence="3" key="1">
    <citation type="journal article" date="2019" name="Int. J. Syst. Evol. Microbiol.">
        <title>The Global Catalogue of Microorganisms (GCM) 10K type strain sequencing project: providing services to taxonomists for standard genome sequencing and annotation.</title>
        <authorList>
            <consortium name="The Broad Institute Genomics Platform"/>
            <consortium name="The Broad Institute Genome Sequencing Center for Infectious Disease"/>
            <person name="Wu L."/>
            <person name="Ma J."/>
        </authorList>
    </citation>
    <scope>NUCLEOTIDE SEQUENCE [LARGE SCALE GENOMIC DNA]</scope>
    <source>
        <strain evidence="3">CGMCC 1.16026</strain>
    </source>
</reference>
<proteinExistence type="predicted"/>